<proteinExistence type="predicted"/>
<evidence type="ECO:0000313" key="4">
    <source>
        <dbReference type="Proteomes" id="UP000700596"/>
    </source>
</evidence>
<comment type="caution">
    <text evidence="3">The sequence shown here is derived from an EMBL/GenBank/DDBJ whole genome shotgun (WGS) entry which is preliminary data.</text>
</comment>
<protein>
    <submittedName>
        <fullName evidence="3">Uncharacterized protein</fullName>
    </submittedName>
</protein>
<feature type="region of interest" description="Disordered" evidence="1">
    <location>
        <begin position="72"/>
        <end position="94"/>
    </location>
</feature>
<keyword evidence="4" id="KW-1185">Reference proteome</keyword>
<feature type="transmembrane region" description="Helical" evidence="2">
    <location>
        <begin position="39"/>
        <end position="61"/>
    </location>
</feature>
<reference evidence="3" key="1">
    <citation type="journal article" date="2021" name="Nat. Commun.">
        <title>Genetic determinants of endophytism in the Arabidopsis root mycobiome.</title>
        <authorList>
            <person name="Mesny F."/>
            <person name="Miyauchi S."/>
            <person name="Thiergart T."/>
            <person name="Pickel B."/>
            <person name="Atanasova L."/>
            <person name="Karlsson M."/>
            <person name="Huettel B."/>
            <person name="Barry K.W."/>
            <person name="Haridas S."/>
            <person name="Chen C."/>
            <person name="Bauer D."/>
            <person name="Andreopoulos W."/>
            <person name="Pangilinan J."/>
            <person name="LaButti K."/>
            <person name="Riley R."/>
            <person name="Lipzen A."/>
            <person name="Clum A."/>
            <person name="Drula E."/>
            <person name="Henrissat B."/>
            <person name="Kohler A."/>
            <person name="Grigoriev I.V."/>
            <person name="Martin F.M."/>
            <person name="Hacquard S."/>
        </authorList>
    </citation>
    <scope>NUCLEOTIDE SEQUENCE</scope>
    <source>
        <strain evidence="3">MPI-CAGE-CH-0243</strain>
    </source>
</reference>
<sequence>MVNEDVKQPPASNSGPRPPSASENVPGDSGPTLVKTGEIMLVFAMVIIFLVILFVSCHLIMKSRGGVLFRRRKKEKKQPKKDIEAQPSSELHSADKKVFEVQGTQVVLCELPEAPPLQEMEANTIFTPIERTMTDTSTLNMEVSPAENPWPEGRELAVYWSMRL</sequence>
<evidence type="ECO:0000313" key="3">
    <source>
        <dbReference type="EMBL" id="KAH7131843.1"/>
    </source>
</evidence>
<feature type="region of interest" description="Disordered" evidence="1">
    <location>
        <begin position="1"/>
        <end position="30"/>
    </location>
</feature>
<gene>
    <name evidence="3" type="ORF">B0J11DRAFT_209285</name>
</gene>
<evidence type="ECO:0000256" key="2">
    <source>
        <dbReference type="SAM" id="Phobius"/>
    </source>
</evidence>
<dbReference type="OrthoDB" id="3798061at2759"/>
<evidence type="ECO:0000256" key="1">
    <source>
        <dbReference type="SAM" id="MobiDB-lite"/>
    </source>
</evidence>
<dbReference type="EMBL" id="JAGMWT010000003">
    <property type="protein sequence ID" value="KAH7131843.1"/>
    <property type="molecule type" value="Genomic_DNA"/>
</dbReference>
<accession>A0A9P9E6J1</accession>
<dbReference type="Proteomes" id="UP000700596">
    <property type="component" value="Unassembled WGS sequence"/>
</dbReference>
<keyword evidence="2" id="KW-0472">Membrane</keyword>
<keyword evidence="2" id="KW-1133">Transmembrane helix</keyword>
<dbReference type="AlphaFoldDB" id="A0A9P9E6J1"/>
<name>A0A9P9E6J1_9PLEO</name>
<keyword evidence="2" id="KW-0812">Transmembrane</keyword>
<organism evidence="3 4">
    <name type="scientific">Dendryphion nanum</name>
    <dbReference type="NCBI Taxonomy" id="256645"/>
    <lineage>
        <taxon>Eukaryota</taxon>
        <taxon>Fungi</taxon>
        <taxon>Dikarya</taxon>
        <taxon>Ascomycota</taxon>
        <taxon>Pezizomycotina</taxon>
        <taxon>Dothideomycetes</taxon>
        <taxon>Pleosporomycetidae</taxon>
        <taxon>Pleosporales</taxon>
        <taxon>Torulaceae</taxon>
        <taxon>Dendryphion</taxon>
    </lineage>
</organism>